<accession>A0A7D3XRQ6</accession>
<evidence type="ECO:0000256" key="2">
    <source>
        <dbReference type="ARBA" id="ARBA00023315"/>
    </source>
</evidence>
<organism evidence="4 5">
    <name type="scientific">Kroppenstedtia pulmonis</name>
    <dbReference type="NCBI Taxonomy" id="1380685"/>
    <lineage>
        <taxon>Bacteria</taxon>
        <taxon>Bacillati</taxon>
        <taxon>Bacillota</taxon>
        <taxon>Bacilli</taxon>
        <taxon>Bacillales</taxon>
        <taxon>Thermoactinomycetaceae</taxon>
        <taxon>Kroppenstedtia</taxon>
    </lineage>
</organism>
<dbReference type="Proteomes" id="UP000503088">
    <property type="component" value="Chromosome"/>
</dbReference>
<dbReference type="GO" id="GO:0003841">
    <property type="term" value="F:1-acylglycerol-3-phosphate O-acyltransferase activity"/>
    <property type="evidence" value="ECO:0007669"/>
    <property type="project" value="TreeGrafter"/>
</dbReference>
<evidence type="ECO:0000256" key="1">
    <source>
        <dbReference type="ARBA" id="ARBA00022679"/>
    </source>
</evidence>
<keyword evidence="2 4" id="KW-0012">Acyltransferase</keyword>
<dbReference type="SUPFAM" id="SSF69593">
    <property type="entry name" value="Glycerol-3-phosphate (1)-acyltransferase"/>
    <property type="match status" value="1"/>
</dbReference>
<reference evidence="4 5" key="1">
    <citation type="submission" date="2020-01" db="EMBL/GenBank/DDBJ databases">
        <authorList>
            <person name="Gulvik C.A."/>
            <person name="Batra D.G."/>
        </authorList>
    </citation>
    <scope>NUCLEOTIDE SEQUENCE [LARGE SCALE GENOMIC DNA]</scope>
    <source>
        <strain evidence="4 5">W9323</strain>
    </source>
</reference>
<sequence length="203" mass="23552">MIYRLVQGLAKVFLYLYHRVEVEGLDRIPKEGPVLLVGNHVSYLDPFYMGAVFPRRVHYMAKKESFSHPVTRWFLRHFGAFPVNRDKPDVRTIKTAIGYLNMNRVVGLFPEGGRRDDAPMEELKQGAAYLALKTGSTLVPMYIEGTEEALPRKSKWIYPVRIRIRTGEPIQPQMTGKMRLEQERISREILCSFRELAGLEKRK</sequence>
<dbReference type="AlphaFoldDB" id="A0A7D3XRQ6"/>
<protein>
    <submittedName>
        <fullName evidence="4">1-acyl-sn-glycerol-3-phosphate acyltransferase</fullName>
    </submittedName>
</protein>
<dbReference type="KEGG" id="kpul:GXN76_15985"/>
<keyword evidence="5" id="KW-1185">Reference proteome</keyword>
<evidence type="ECO:0000313" key="4">
    <source>
        <dbReference type="EMBL" id="QKG85807.1"/>
    </source>
</evidence>
<proteinExistence type="predicted"/>
<evidence type="ECO:0000259" key="3">
    <source>
        <dbReference type="SMART" id="SM00563"/>
    </source>
</evidence>
<feature type="domain" description="Phospholipid/glycerol acyltransferase" evidence="3">
    <location>
        <begin position="34"/>
        <end position="146"/>
    </location>
</feature>
<dbReference type="SMART" id="SM00563">
    <property type="entry name" value="PlsC"/>
    <property type="match status" value="1"/>
</dbReference>
<dbReference type="PANTHER" id="PTHR10434">
    <property type="entry name" value="1-ACYL-SN-GLYCEROL-3-PHOSPHATE ACYLTRANSFERASE"/>
    <property type="match status" value="1"/>
</dbReference>
<dbReference type="InterPro" id="IPR002123">
    <property type="entry name" value="Plipid/glycerol_acylTrfase"/>
</dbReference>
<dbReference type="PANTHER" id="PTHR10434:SF11">
    <property type="entry name" value="1-ACYL-SN-GLYCEROL-3-PHOSPHATE ACYLTRANSFERASE"/>
    <property type="match status" value="1"/>
</dbReference>
<dbReference type="Pfam" id="PF01553">
    <property type="entry name" value="Acyltransferase"/>
    <property type="match status" value="1"/>
</dbReference>
<dbReference type="GO" id="GO:0006654">
    <property type="term" value="P:phosphatidic acid biosynthetic process"/>
    <property type="evidence" value="ECO:0007669"/>
    <property type="project" value="TreeGrafter"/>
</dbReference>
<dbReference type="CDD" id="cd07989">
    <property type="entry name" value="LPLAT_AGPAT-like"/>
    <property type="match status" value="1"/>
</dbReference>
<dbReference type="EMBL" id="CP048104">
    <property type="protein sequence ID" value="QKG85807.1"/>
    <property type="molecule type" value="Genomic_DNA"/>
</dbReference>
<dbReference type="RefSeq" id="WP_173224939.1">
    <property type="nucleotide sequence ID" value="NZ_CP048104.1"/>
</dbReference>
<name>A0A7D3XRQ6_9BACL</name>
<keyword evidence="1 4" id="KW-0808">Transferase</keyword>
<evidence type="ECO:0000313" key="5">
    <source>
        <dbReference type="Proteomes" id="UP000503088"/>
    </source>
</evidence>
<gene>
    <name evidence="4" type="ORF">GXN76_15985</name>
</gene>